<gene>
    <name evidence="6" type="ORF">ACFQ3T_11015</name>
</gene>
<dbReference type="Gene3D" id="1.10.357.10">
    <property type="entry name" value="Tetracycline Repressor, domain 2"/>
    <property type="match status" value="1"/>
</dbReference>
<organism evidence="6 7">
    <name type="scientific">Saccharothrix hoggarensis</name>
    <dbReference type="NCBI Taxonomy" id="913853"/>
    <lineage>
        <taxon>Bacteria</taxon>
        <taxon>Bacillati</taxon>
        <taxon>Actinomycetota</taxon>
        <taxon>Actinomycetes</taxon>
        <taxon>Pseudonocardiales</taxon>
        <taxon>Pseudonocardiaceae</taxon>
        <taxon>Saccharothrix</taxon>
    </lineage>
</organism>
<comment type="caution">
    <text evidence="6">The sequence shown here is derived from an EMBL/GenBank/DDBJ whole genome shotgun (WGS) entry which is preliminary data.</text>
</comment>
<evidence type="ECO:0000256" key="3">
    <source>
        <dbReference type="ARBA" id="ARBA00023163"/>
    </source>
</evidence>
<dbReference type="InterPro" id="IPR001647">
    <property type="entry name" value="HTH_TetR"/>
</dbReference>
<keyword evidence="2 4" id="KW-0238">DNA-binding</keyword>
<dbReference type="PROSITE" id="PS50977">
    <property type="entry name" value="HTH_TETR_2"/>
    <property type="match status" value="1"/>
</dbReference>
<dbReference type="InterPro" id="IPR036271">
    <property type="entry name" value="Tet_transcr_reg_TetR-rel_C_sf"/>
</dbReference>
<reference evidence="7" key="1">
    <citation type="journal article" date="2019" name="Int. J. Syst. Evol. Microbiol.">
        <title>The Global Catalogue of Microorganisms (GCM) 10K type strain sequencing project: providing services to taxonomists for standard genome sequencing and annotation.</title>
        <authorList>
            <consortium name="The Broad Institute Genomics Platform"/>
            <consortium name="The Broad Institute Genome Sequencing Center for Infectious Disease"/>
            <person name="Wu L."/>
            <person name="Ma J."/>
        </authorList>
    </citation>
    <scope>NUCLEOTIDE SEQUENCE [LARGE SCALE GENOMIC DNA]</scope>
    <source>
        <strain evidence="7">CCUG 60214</strain>
    </source>
</reference>
<evidence type="ECO:0000256" key="4">
    <source>
        <dbReference type="PROSITE-ProRule" id="PRU00335"/>
    </source>
</evidence>
<evidence type="ECO:0000313" key="7">
    <source>
        <dbReference type="Proteomes" id="UP001597168"/>
    </source>
</evidence>
<dbReference type="Pfam" id="PF00440">
    <property type="entry name" value="TetR_N"/>
    <property type="match status" value="1"/>
</dbReference>
<evidence type="ECO:0000313" key="6">
    <source>
        <dbReference type="EMBL" id="MFD1147657.1"/>
    </source>
</evidence>
<dbReference type="Proteomes" id="UP001597168">
    <property type="component" value="Unassembled WGS sequence"/>
</dbReference>
<dbReference type="EMBL" id="JBHTLK010000042">
    <property type="protein sequence ID" value="MFD1147657.1"/>
    <property type="molecule type" value="Genomic_DNA"/>
</dbReference>
<dbReference type="PANTHER" id="PTHR30055:SF234">
    <property type="entry name" value="HTH-TYPE TRANSCRIPTIONAL REGULATOR BETI"/>
    <property type="match status" value="1"/>
</dbReference>
<dbReference type="InterPro" id="IPR009057">
    <property type="entry name" value="Homeodomain-like_sf"/>
</dbReference>
<dbReference type="RefSeq" id="WP_380722973.1">
    <property type="nucleotide sequence ID" value="NZ_JBHTLK010000042.1"/>
</dbReference>
<evidence type="ECO:0000256" key="1">
    <source>
        <dbReference type="ARBA" id="ARBA00023015"/>
    </source>
</evidence>
<name>A0ABW3QSA3_9PSEU</name>
<keyword evidence="1" id="KW-0805">Transcription regulation</keyword>
<protein>
    <submittedName>
        <fullName evidence="6">TetR/AcrR family transcriptional regulator</fullName>
    </submittedName>
</protein>
<keyword evidence="3" id="KW-0804">Transcription</keyword>
<accession>A0ABW3QSA3</accession>
<sequence>MDPKIVEAALAAARERDQPVAEVPLVVIAKAAGMSRSTLIRRIRHRAALDQACREAGVDPGSRVPVRDRAVAATAHLVTRHGLGAFTLEAVADAARCAVPSLYAVFGSRDGLLAAVFDHYGPVPDLRQLAADPPADVEETVRRVYRALTAVFTREPRVMPALFADLLARPDGPASRLVHATLPSMIVPLDALLSPHVRAGRLRPLPLPLLVQLLIGPLLAHLLTRSALRAVLPADVPGFDDVCDTFTAAFLRAAAP</sequence>
<evidence type="ECO:0000256" key="2">
    <source>
        <dbReference type="ARBA" id="ARBA00023125"/>
    </source>
</evidence>
<feature type="domain" description="HTH tetR-type" evidence="5">
    <location>
        <begin position="64"/>
        <end position="124"/>
    </location>
</feature>
<proteinExistence type="predicted"/>
<evidence type="ECO:0000259" key="5">
    <source>
        <dbReference type="PROSITE" id="PS50977"/>
    </source>
</evidence>
<dbReference type="InterPro" id="IPR050109">
    <property type="entry name" value="HTH-type_TetR-like_transc_reg"/>
</dbReference>
<feature type="DNA-binding region" description="H-T-H motif" evidence="4">
    <location>
        <begin position="87"/>
        <end position="106"/>
    </location>
</feature>
<dbReference type="SUPFAM" id="SSF48498">
    <property type="entry name" value="Tetracyclin repressor-like, C-terminal domain"/>
    <property type="match status" value="1"/>
</dbReference>
<dbReference type="PANTHER" id="PTHR30055">
    <property type="entry name" value="HTH-TYPE TRANSCRIPTIONAL REGULATOR RUTR"/>
    <property type="match status" value="1"/>
</dbReference>
<keyword evidence="7" id="KW-1185">Reference proteome</keyword>
<dbReference type="SUPFAM" id="SSF46689">
    <property type="entry name" value="Homeodomain-like"/>
    <property type="match status" value="1"/>
</dbReference>